<keyword evidence="2" id="KW-0805">Transcription regulation</keyword>
<proteinExistence type="predicted"/>
<dbReference type="AlphaFoldDB" id="A0A0M9VX68"/>
<evidence type="ECO:0000256" key="1">
    <source>
        <dbReference type="ARBA" id="ARBA00004123"/>
    </source>
</evidence>
<name>A0A0M9VX68_ESCWE</name>
<evidence type="ECO:0000256" key="2">
    <source>
        <dbReference type="ARBA" id="ARBA00023015"/>
    </source>
</evidence>
<evidence type="ECO:0000313" key="8">
    <source>
        <dbReference type="Proteomes" id="UP000053831"/>
    </source>
</evidence>
<keyword evidence="3" id="KW-0804">Transcription</keyword>
<dbReference type="InterPro" id="IPR018866">
    <property type="entry name" value="Znf-4CXXC_R1"/>
</dbReference>
<evidence type="ECO:0000256" key="4">
    <source>
        <dbReference type="ARBA" id="ARBA00023242"/>
    </source>
</evidence>
<dbReference type="Pfam" id="PF10497">
    <property type="entry name" value="zf-4CXXC_R1"/>
    <property type="match status" value="1"/>
</dbReference>
<accession>A0A0M9VX68</accession>
<comment type="subcellular location">
    <subcellularLocation>
        <location evidence="1">Nucleus</location>
    </subcellularLocation>
</comment>
<evidence type="ECO:0000256" key="5">
    <source>
        <dbReference type="SAM" id="MobiDB-lite"/>
    </source>
</evidence>
<keyword evidence="4" id="KW-0539">Nucleus</keyword>
<protein>
    <recommendedName>
        <fullName evidence="6">Zinc-finger domain-containing protein</fullName>
    </recommendedName>
</protein>
<keyword evidence="8" id="KW-1185">Reference proteome</keyword>
<dbReference type="GO" id="GO:0005634">
    <property type="term" value="C:nucleus"/>
    <property type="evidence" value="ECO:0007669"/>
    <property type="project" value="UniProtKB-SubCell"/>
</dbReference>
<evidence type="ECO:0000256" key="3">
    <source>
        <dbReference type="ARBA" id="ARBA00023163"/>
    </source>
</evidence>
<feature type="region of interest" description="Disordered" evidence="5">
    <location>
        <begin position="393"/>
        <end position="414"/>
    </location>
</feature>
<sequence>MPSAQHPQAKFDPLPPDLDLQGLVERTANFKWVQRVSISQIRHLGQQEFEKLIAIHVIAGGKPLAIDGWDAVLPRGLFNAEWFEKNYDKRQENVRDISNATDIPMTTGHYLRSMKQLTNQWTPNTFRDERRQRLYLKDIDCPIEWRETLQKIIHPSLFYLNENVTTTGIESEKEDTIFRNETTAASAGDLMSSLPEQMRAQNLMCYIGHEGTYTPAHREIKDREVVREYFLSMLGHDIEIEKHFAQVWNRGTRTMKVAWNRTTVETLDLALHEALPKARLVCRDEQYKNKAIIYYTLQKYHQELQALEEGADSGQMSFMGLGQDVIRNSPRTKQLAADFKRLFGLFTQLLVDEVFATKEKDVEFIPFDSCVTCSYCRSNIFNRFLTCKHCRENTPSDSEPDGEDDSSKKKKKKKKKKKGDLLRCHVCCHRDYSYRIHMCTNPGCSEGYCYGVLYRAFDMMPQQVLEDEHWKCPKCLGICNCASKHSSTSEFTI</sequence>
<evidence type="ECO:0000313" key="7">
    <source>
        <dbReference type="EMBL" id="KOS22805.1"/>
    </source>
</evidence>
<evidence type="ECO:0000259" key="6">
    <source>
        <dbReference type="Pfam" id="PF10497"/>
    </source>
</evidence>
<dbReference type="EMBL" id="LGSR01000002">
    <property type="protein sequence ID" value="KOS22805.1"/>
    <property type="molecule type" value="Genomic_DNA"/>
</dbReference>
<organism evidence="7 8">
    <name type="scientific">Escovopsis weberi</name>
    <dbReference type="NCBI Taxonomy" id="150374"/>
    <lineage>
        <taxon>Eukaryota</taxon>
        <taxon>Fungi</taxon>
        <taxon>Dikarya</taxon>
        <taxon>Ascomycota</taxon>
        <taxon>Pezizomycotina</taxon>
        <taxon>Sordariomycetes</taxon>
        <taxon>Hypocreomycetidae</taxon>
        <taxon>Hypocreales</taxon>
        <taxon>Hypocreaceae</taxon>
        <taxon>Escovopsis</taxon>
    </lineage>
</organism>
<dbReference type="Proteomes" id="UP000053831">
    <property type="component" value="Unassembled WGS sequence"/>
</dbReference>
<comment type="caution">
    <text evidence="7">The sequence shown here is derived from an EMBL/GenBank/DDBJ whole genome shotgun (WGS) entry which is preliminary data.</text>
</comment>
<dbReference type="STRING" id="150374.A0A0M9VX68"/>
<reference evidence="7 8" key="1">
    <citation type="submission" date="2015-07" db="EMBL/GenBank/DDBJ databases">
        <title>The genome of the fungus Escovopsis weberi, a specialized disease agent of ant agriculture.</title>
        <authorList>
            <person name="de Man T.J."/>
            <person name="Stajich J.E."/>
            <person name="Kubicek C.P."/>
            <person name="Chenthamara K."/>
            <person name="Atanasova L."/>
            <person name="Druzhinina I.S."/>
            <person name="Birnbaum S."/>
            <person name="Barribeau S.M."/>
            <person name="Teiling C."/>
            <person name="Suen G."/>
            <person name="Currie C."/>
            <person name="Gerardo N.M."/>
        </authorList>
    </citation>
    <scope>NUCLEOTIDE SEQUENCE [LARGE SCALE GENOMIC DNA]</scope>
</reference>
<dbReference type="SUPFAM" id="SSF51197">
    <property type="entry name" value="Clavaminate synthase-like"/>
    <property type="match status" value="1"/>
</dbReference>
<gene>
    <name evidence="7" type="ORF">ESCO_003721</name>
</gene>
<dbReference type="OrthoDB" id="298344at2759"/>
<feature type="domain" description="Zinc-finger" evidence="6">
    <location>
        <begin position="423"/>
        <end position="484"/>
    </location>
</feature>
<dbReference type="Gene3D" id="2.60.120.650">
    <property type="entry name" value="Cupin"/>
    <property type="match status" value="1"/>
</dbReference>